<proteinExistence type="predicted"/>
<dbReference type="Proteomes" id="UP000605970">
    <property type="component" value="Unassembled WGS sequence"/>
</dbReference>
<keyword evidence="2" id="KW-1185">Reference proteome</keyword>
<evidence type="ECO:0000313" key="1">
    <source>
        <dbReference type="EMBL" id="KAF7637558.1"/>
    </source>
</evidence>
<reference evidence="1" key="1">
    <citation type="journal article" date="2020" name="Ecol. Evol.">
        <title>Genome structure and content of the rice root-knot nematode (Meloidogyne graminicola).</title>
        <authorList>
            <person name="Phan N.T."/>
            <person name="Danchin E.G.J."/>
            <person name="Klopp C."/>
            <person name="Perfus-Barbeoch L."/>
            <person name="Kozlowski D.K."/>
            <person name="Koutsovoulos G.D."/>
            <person name="Lopez-Roques C."/>
            <person name="Bouchez O."/>
            <person name="Zahm M."/>
            <person name="Besnard G."/>
            <person name="Bellafiore S."/>
        </authorList>
    </citation>
    <scope>NUCLEOTIDE SEQUENCE</scope>
    <source>
        <strain evidence="1">VN-18</strain>
    </source>
</reference>
<protein>
    <submittedName>
        <fullName evidence="1">Uncharacterized protein</fullName>
    </submittedName>
</protein>
<sequence>MDNEPNADATYEACANSCPRARNKVCPQRCKYYLKAGKKICWNCFCKICNIKFNNSFIHEIQHNVGEGSNSNWQQNVGTNWEEGQASSSQNNPEYYNNWDEDVNTISNQLEAINLREQNKSIILRQIEQINSEGEDLLPKIYQNLSIQDRNDSDDESLLTMFNERILKYVLEMCDLFVSTYEQHMISPWTSFLCSRATRINRTINRIIYRKEFRFFSVHNEMKSLGKYFRESYFNQSQFCAQYVPEKWQELTAKINSMLPSNNNIVSKEDLQALNGYIYTRLQKGVKSHKKYSSYITCIRYLPGTNYAASFSDVLVNFFKNNKHAKSYKKLTNIGCESLIAISFMCDNYGEHIDCHELIPTLSIFSVEIFITTIFADGFDHLLGKWPFVMTK</sequence>
<organism evidence="1 2">
    <name type="scientific">Meloidogyne graminicola</name>
    <dbReference type="NCBI Taxonomy" id="189291"/>
    <lineage>
        <taxon>Eukaryota</taxon>
        <taxon>Metazoa</taxon>
        <taxon>Ecdysozoa</taxon>
        <taxon>Nematoda</taxon>
        <taxon>Chromadorea</taxon>
        <taxon>Rhabditida</taxon>
        <taxon>Tylenchina</taxon>
        <taxon>Tylenchomorpha</taxon>
        <taxon>Tylenchoidea</taxon>
        <taxon>Meloidogynidae</taxon>
        <taxon>Meloidogyninae</taxon>
        <taxon>Meloidogyne</taxon>
    </lineage>
</organism>
<name>A0A8S9ZWF0_9BILA</name>
<comment type="caution">
    <text evidence="1">The sequence shown here is derived from an EMBL/GenBank/DDBJ whole genome shotgun (WGS) entry which is preliminary data.</text>
</comment>
<dbReference type="AlphaFoldDB" id="A0A8S9ZWF0"/>
<dbReference type="EMBL" id="JABEBT010000019">
    <property type="protein sequence ID" value="KAF7637558.1"/>
    <property type="molecule type" value="Genomic_DNA"/>
</dbReference>
<accession>A0A8S9ZWF0</accession>
<evidence type="ECO:0000313" key="2">
    <source>
        <dbReference type="Proteomes" id="UP000605970"/>
    </source>
</evidence>
<gene>
    <name evidence="1" type="ORF">Mgra_00003076</name>
</gene>